<evidence type="ECO:0000256" key="4">
    <source>
        <dbReference type="ARBA" id="ARBA00022989"/>
    </source>
</evidence>
<evidence type="ECO:0000313" key="7">
    <source>
        <dbReference type="EMBL" id="OGK39429.1"/>
    </source>
</evidence>
<feature type="transmembrane region" description="Helical" evidence="6">
    <location>
        <begin position="261"/>
        <end position="285"/>
    </location>
</feature>
<feature type="transmembrane region" description="Helical" evidence="6">
    <location>
        <begin position="119"/>
        <end position="137"/>
    </location>
</feature>
<evidence type="ECO:0000256" key="6">
    <source>
        <dbReference type="SAM" id="Phobius"/>
    </source>
</evidence>
<feature type="transmembrane region" description="Helical" evidence="6">
    <location>
        <begin position="367"/>
        <end position="385"/>
    </location>
</feature>
<feature type="transmembrane region" description="Helical" evidence="6">
    <location>
        <begin position="52"/>
        <end position="71"/>
    </location>
</feature>
<dbReference type="PANTHER" id="PTHR30250">
    <property type="entry name" value="PST FAMILY PREDICTED COLANIC ACID TRANSPORTER"/>
    <property type="match status" value="1"/>
</dbReference>
<evidence type="ECO:0000256" key="2">
    <source>
        <dbReference type="ARBA" id="ARBA00022475"/>
    </source>
</evidence>
<sequence length="429" mass="49073">MKKTSQLFNNEFLQGGFYYFLSSLFINLLNYLFNFLVGRGLGPINYGEISSLFAYAYIALVPTQVFSAYVIKKIGSSTVDQLNYVKSLEYSFKKKFGKFLLLFLLLFLTTPLVSAFTNLRIISILIMLIIILVGYLGSFYSGALQALRYFFVFSLLGLIATFIKFMGGLAIFLGVPSLLLVYFFLLISALFMFLSNYYYLKFKLSRLLKDKIEINSRPVINVLKNRQFQILFLSTLSLTLLNNADLVFVKKTLSGYESGIYASWSLFAKIILYAIGPMLAISFVFFSAKSQTNKHALTLKISFFALTVIFISAYFIYTYFSETLINIFFGSKFLAVLPYLSYASIFGSLYAGLIYLNSYFLAKEDSLALVIPILTPLYLLALFFIKKNILGIIQLNISFSFLVLLVYLTFYLKEKLYSYFKPFQRPFSV</sequence>
<gene>
    <name evidence="7" type="ORF">A3A74_04870</name>
</gene>
<reference evidence="7 8" key="1">
    <citation type="journal article" date="2016" name="Nat. Commun.">
        <title>Thousands of microbial genomes shed light on interconnected biogeochemical processes in an aquifer system.</title>
        <authorList>
            <person name="Anantharaman K."/>
            <person name="Brown C.T."/>
            <person name="Hug L.A."/>
            <person name="Sharon I."/>
            <person name="Castelle C.J."/>
            <person name="Probst A.J."/>
            <person name="Thomas B.C."/>
            <person name="Singh A."/>
            <person name="Wilkins M.J."/>
            <person name="Karaoz U."/>
            <person name="Brodie E.L."/>
            <person name="Williams K.H."/>
            <person name="Hubbard S.S."/>
            <person name="Banfield J.F."/>
        </authorList>
    </citation>
    <scope>NUCLEOTIDE SEQUENCE [LARGE SCALE GENOMIC DNA]</scope>
</reference>
<keyword evidence="2" id="KW-1003">Cell membrane</keyword>
<dbReference type="EMBL" id="MGAF01000050">
    <property type="protein sequence ID" value="OGK39429.1"/>
    <property type="molecule type" value="Genomic_DNA"/>
</dbReference>
<dbReference type="STRING" id="1802055.A3A74_04870"/>
<evidence type="ECO:0000313" key="8">
    <source>
        <dbReference type="Proteomes" id="UP000179270"/>
    </source>
</evidence>
<comment type="caution">
    <text evidence="7">The sequence shown here is derived from an EMBL/GenBank/DDBJ whole genome shotgun (WGS) entry which is preliminary data.</text>
</comment>
<evidence type="ECO:0000256" key="3">
    <source>
        <dbReference type="ARBA" id="ARBA00022692"/>
    </source>
</evidence>
<feature type="transmembrane region" description="Helical" evidence="6">
    <location>
        <begin position="12"/>
        <end position="32"/>
    </location>
</feature>
<dbReference type="AlphaFoldDB" id="A0A1F7I7T0"/>
<feature type="transmembrane region" description="Helical" evidence="6">
    <location>
        <begin position="340"/>
        <end position="360"/>
    </location>
</feature>
<dbReference type="InterPro" id="IPR050833">
    <property type="entry name" value="Poly_Biosynth_Transport"/>
</dbReference>
<evidence type="ECO:0000256" key="5">
    <source>
        <dbReference type="ARBA" id="ARBA00023136"/>
    </source>
</evidence>
<feature type="transmembrane region" description="Helical" evidence="6">
    <location>
        <begin position="96"/>
        <end position="113"/>
    </location>
</feature>
<feature type="transmembrane region" description="Helical" evidence="6">
    <location>
        <begin position="230"/>
        <end position="249"/>
    </location>
</feature>
<protein>
    <recommendedName>
        <fullName evidence="9">Polysaccharide biosynthesis protein C-terminal domain-containing protein</fullName>
    </recommendedName>
</protein>
<dbReference type="GO" id="GO:0005886">
    <property type="term" value="C:plasma membrane"/>
    <property type="evidence" value="ECO:0007669"/>
    <property type="project" value="UniProtKB-SubCell"/>
</dbReference>
<dbReference type="Proteomes" id="UP000179270">
    <property type="component" value="Unassembled WGS sequence"/>
</dbReference>
<evidence type="ECO:0000256" key="1">
    <source>
        <dbReference type="ARBA" id="ARBA00004651"/>
    </source>
</evidence>
<keyword evidence="3 6" id="KW-0812">Transmembrane</keyword>
<comment type="subcellular location">
    <subcellularLocation>
        <location evidence="1">Cell membrane</location>
        <topology evidence="1">Multi-pass membrane protein</topology>
    </subcellularLocation>
</comment>
<dbReference type="PANTHER" id="PTHR30250:SF11">
    <property type="entry name" value="O-ANTIGEN TRANSPORTER-RELATED"/>
    <property type="match status" value="1"/>
</dbReference>
<feature type="transmembrane region" description="Helical" evidence="6">
    <location>
        <begin position="391"/>
        <end position="412"/>
    </location>
</feature>
<keyword evidence="5 6" id="KW-0472">Membrane</keyword>
<feature type="transmembrane region" description="Helical" evidence="6">
    <location>
        <begin position="149"/>
        <end position="173"/>
    </location>
</feature>
<feature type="transmembrane region" description="Helical" evidence="6">
    <location>
        <begin position="297"/>
        <end position="320"/>
    </location>
</feature>
<evidence type="ECO:0008006" key="9">
    <source>
        <dbReference type="Google" id="ProtNLM"/>
    </source>
</evidence>
<proteinExistence type="predicted"/>
<organism evidence="7 8">
    <name type="scientific">Candidatus Roizmanbacteria bacterium RIFCSPLOWO2_01_FULL_35_13</name>
    <dbReference type="NCBI Taxonomy" id="1802055"/>
    <lineage>
        <taxon>Bacteria</taxon>
        <taxon>Candidatus Roizmaniibacteriota</taxon>
    </lineage>
</organism>
<accession>A0A1F7I7T0</accession>
<keyword evidence="4 6" id="KW-1133">Transmembrane helix</keyword>
<name>A0A1F7I7T0_9BACT</name>
<feature type="transmembrane region" description="Helical" evidence="6">
    <location>
        <begin position="179"/>
        <end position="200"/>
    </location>
</feature>